<accession>A0A315ZBF5</accession>
<proteinExistence type="inferred from homology"/>
<dbReference type="GO" id="GO:0009279">
    <property type="term" value="C:cell outer membrane"/>
    <property type="evidence" value="ECO:0007669"/>
    <property type="project" value="UniProtKB-SubCell"/>
</dbReference>
<evidence type="ECO:0000256" key="1">
    <source>
        <dbReference type="ARBA" id="ARBA00004442"/>
    </source>
</evidence>
<keyword evidence="4" id="KW-0472">Membrane</keyword>
<dbReference type="EMBL" id="QGDO01000002">
    <property type="protein sequence ID" value="PWJ42489.1"/>
    <property type="molecule type" value="Genomic_DNA"/>
</dbReference>
<evidence type="ECO:0000259" key="6">
    <source>
        <dbReference type="Pfam" id="PF07980"/>
    </source>
</evidence>
<dbReference type="SUPFAM" id="SSF48452">
    <property type="entry name" value="TPR-like"/>
    <property type="match status" value="1"/>
</dbReference>
<comment type="caution">
    <text evidence="8">The sequence shown here is derived from an EMBL/GenBank/DDBJ whole genome shotgun (WGS) entry which is preliminary data.</text>
</comment>
<dbReference type="Proteomes" id="UP000245535">
    <property type="component" value="Unassembled WGS sequence"/>
</dbReference>
<dbReference type="Gene3D" id="1.25.40.390">
    <property type="match status" value="1"/>
</dbReference>
<dbReference type="InterPro" id="IPR011990">
    <property type="entry name" value="TPR-like_helical_dom_sf"/>
</dbReference>
<dbReference type="InterPro" id="IPR012944">
    <property type="entry name" value="SusD_RagB_dom"/>
</dbReference>
<evidence type="ECO:0000256" key="2">
    <source>
        <dbReference type="ARBA" id="ARBA00006275"/>
    </source>
</evidence>
<evidence type="ECO:0000256" key="4">
    <source>
        <dbReference type="ARBA" id="ARBA00023136"/>
    </source>
</evidence>
<sequence>MKKIYLLFLLNIAFATSCTDLSEDIYDAIPVEKFPENDKQAALISVPVYSPMKDLLDWGGWWFSQELPGDDVVCPTRLTDWDDGGKWRVLHTHEWTNETEAVTGMWGKFYEGIVEANQIIESLASAEQNSTTLQVISEVKTMRAFYYYLLIDNYGDVPYVTSFADADPEPMKNTRAEVYTSLVQDLEEAVLYLKNENIKTLATKQMANSLLAKLYLNAEVYSGQAEWAKAEAKCDSIIASGFYSLEANALAPFVTNNEKSSENIFTIPFDRDNLKGFNLHMRTLHYNHNETFDLTVGTWNGFAVTEDHFNSFSDDDARKEGFLYGPQFSSSGAALIDGTTGTPVVINPVIPALVMDASYTSEEIRMSGARVAKFEIASGANDNLSNDFPVFRYADVLLMKAEAMIRQGKNGDEYVNMVRERAGVDAWTNTSLDQLLEERSRELYWEGHRRQDLIRFGKFGDSWWEKAASSADRETYPIPLWATQGNPNLEL</sequence>
<dbReference type="PROSITE" id="PS51257">
    <property type="entry name" value="PROKAR_LIPOPROTEIN"/>
    <property type="match status" value="1"/>
</dbReference>
<keyword evidence="9" id="KW-1185">Reference proteome</keyword>
<comment type="subcellular location">
    <subcellularLocation>
        <location evidence="1">Cell outer membrane</location>
    </subcellularLocation>
</comment>
<evidence type="ECO:0000256" key="5">
    <source>
        <dbReference type="ARBA" id="ARBA00023237"/>
    </source>
</evidence>
<dbReference type="Pfam" id="PF07980">
    <property type="entry name" value="SusD_RagB"/>
    <property type="match status" value="1"/>
</dbReference>
<dbReference type="Pfam" id="PF14322">
    <property type="entry name" value="SusD-like_3"/>
    <property type="match status" value="1"/>
</dbReference>
<feature type="domain" description="RagB/SusD" evidence="6">
    <location>
        <begin position="376"/>
        <end position="466"/>
    </location>
</feature>
<dbReference type="InterPro" id="IPR033985">
    <property type="entry name" value="SusD-like_N"/>
</dbReference>
<organism evidence="8 9">
    <name type="scientific">Sediminitomix flava</name>
    <dbReference type="NCBI Taxonomy" id="379075"/>
    <lineage>
        <taxon>Bacteria</taxon>
        <taxon>Pseudomonadati</taxon>
        <taxon>Bacteroidota</taxon>
        <taxon>Cytophagia</taxon>
        <taxon>Cytophagales</taxon>
        <taxon>Flammeovirgaceae</taxon>
        <taxon>Sediminitomix</taxon>
    </lineage>
</organism>
<reference evidence="8 9" key="1">
    <citation type="submission" date="2018-03" db="EMBL/GenBank/DDBJ databases">
        <title>Genomic Encyclopedia of Archaeal and Bacterial Type Strains, Phase II (KMG-II): from individual species to whole genera.</title>
        <authorList>
            <person name="Goeker M."/>
        </authorList>
    </citation>
    <scope>NUCLEOTIDE SEQUENCE [LARGE SCALE GENOMIC DNA]</scope>
    <source>
        <strain evidence="8 9">DSM 28229</strain>
    </source>
</reference>
<keyword evidence="3" id="KW-0732">Signal</keyword>
<protein>
    <submittedName>
        <fullName evidence="8">SusD-like starch-binding protein associating with outer membrane</fullName>
    </submittedName>
</protein>
<dbReference type="OrthoDB" id="5694214at2"/>
<dbReference type="AlphaFoldDB" id="A0A315ZBF5"/>
<comment type="similarity">
    <text evidence="2">Belongs to the SusD family.</text>
</comment>
<dbReference type="CDD" id="cd08977">
    <property type="entry name" value="SusD"/>
    <property type="match status" value="1"/>
</dbReference>
<evidence type="ECO:0000313" key="8">
    <source>
        <dbReference type="EMBL" id="PWJ42489.1"/>
    </source>
</evidence>
<feature type="domain" description="SusD-like N-terminal" evidence="7">
    <location>
        <begin position="88"/>
        <end position="216"/>
    </location>
</feature>
<evidence type="ECO:0000259" key="7">
    <source>
        <dbReference type="Pfam" id="PF14322"/>
    </source>
</evidence>
<evidence type="ECO:0000313" key="9">
    <source>
        <dbReference type="Proteomes" id="UP000245535"/>
    </source>
</evidence>
<keyword evidence="5" id="KW-0998">Cell outer membrane</keyword>
<evidence type="ECO:0000256" key="3">
    <source>
        <dbReference type="ARBA" id="ARBA00022729"/>
    </source>
</evidence>
<gene>
    <name evidence="8" type="ORF">BC781_10230</name>
</gene>
<name>A0A315ZBF5_SEDFL</name>
<dbReference type="RefSeq" id="WP_109616634.1">
    <property type="nucleotide sequence ID" value="NZ_QGDO01000002.1"/>
</dbReference>